<keyword evidence="3" id="KW-1185">Reference proteome</keyword>
<evidence type="ECO:0000313" key="3">
    <source>
        <dbReference type="Proteomes" id="UP000559626"/>
    </source>
</evidence>
<name>A0A7Y0ACU4_9BACT</name>
<dbReference type="EMBL" id="JABBGH010000001">
    <property type="protein sequence ID" value="NML65003.1"/>
    <property type="molecule type" value="Genomic_DNA"/>
</dbReference>
<dbReference type="AlphaFoldDB" id="A0A7Y0ACU4"/>
<keyword evidence="1" id="KW-0812">Transmembrane</keyword>
<gene>
    <name evidence="2" type="ORF">HHL22_07265</name>
</gene>
<proteinExistence type="predicted"/>
<feature type="transmembrane region" description="Helical" evidence="1">
    <location>
        <begin position="176"/>
        <end position="196"/>
    </location>
</feature>
<organism evidence="2 3">
    <name type="scientific">Hymenobacter polaris</name>
    <dbReference type="NCBI Taxonomy" id="2682546"/>
    <lineage>
        <taxon>Bacteria</taxon>
        <taxon>Pseudomonadati</taxon>
        <taxon>Bacteroidota</taxon>
        <taxon>Cytophagia</taxon>
        <taxon>Cytophagales</taxon>
        <taxon>Hymenobacteraceae</taxon>
        <taxon>Hymenobacter</taxon>
    </lineage>
</organism>
<evidence type="ECO:0000256" key="1">
    <source>
        <dbReference type="SAM" id="Phobius"/>
    </source>
</evidence>
<dbReference type="RefSeq" id="WP_169530265.1">
    <property type="nucleotide sequence ID" value="NZ_JABBGH010000001.1"/>
</dbReference>
<sequence length="199" mass="22712">MRWLLWGWAAVLPLTLLLPPLHLGWLLPVYYLAVFGPLVFYSALLRQPAWVQVDPDCITWANPADGPVVGYQFADLRAYRFEWTKNDNKLLLYPREGAKIVLSGRFHKEFWTMEEAFKQAIRRYNQAHPGAEIAQEPDALEKYFTSPLATKVLWALLALGAAAVAWGISHDAPGPAYLPLLLIGLPYLLVWANFYYERP</sequence>
<keyword evidence="1" id="KW-1133">Transmembrane helix</keyword>
<keyword evidence="1" id="KW-0472">Membrane</keyword>
<protein>
    <submittedName>
        <fullName evidence="2">Uncharacterized protein</fullName>
    </submittedName>
</protein>
<dbReference type="Proteomes" id="UP000559626">
    <property type="component" value="Unassembled WGS sequence"/>
</dbReference>
<feature type="transmembrane region" description="Helical" evidence="1">
    <location>
        <begin position="27"/>
        <end position="45"/>
    </location>
</feature>
<evidence type="ECO:0000313" key="2">
    <source>
        <dbReference type="EMBL" id="NML65003.1"/>
    </source>
</evidence>
<feature type="transmembrane region" description="Helical" evidence="1">
    <location>
        <begin position="152"/>
        <end position="170"/>
    </location>
</feature>
<comment type="caution">
    <text evidence="2">The sequence shown here is derived from an EMBL/GenBank/DDBJ whole genome shotgun (WGS) entry which is preliminary data.</text>
</comment>
<accession>A0A7Y0ACU4</accession>
<reference evidence="2 3" key="1">
    <citation type="submission" date="2020-04" db="EMBL/GenBank/DDBJ databases">
        <title>Hymenobacter polaris sp. nov., isolated from Arctic soil.</title>
        <authorList>
            <person name="Dahal R.H."/>
        </authorList>
    </citation>
    <scope>NUCLEOTIDE SEQUENCE [LARGE SCALE GENOMIC DNA]</scope>
    <source>
        <strain evidence="2 3">RP-2-7</strain>
    </source>
</reference>